<keyword evidence="3" id="KW-0326">Glycosidase</keyword>
<dbReference type="SUPFAM" id="SSF51445">
    <property type="entry name" value="(Trans)glycosidases"/>
    <property type="match status" value="1"/>
</dbReference>
<protein>
    <submittedName>
        <fullName evidence="9">DUF4982 domain-containing protein</fullName>
    </submittedName>
</protein>
<dbReference type="InterPro" id="IPR017853">
    <property type="entry name" value="GH"/>
</dbReference>
<dbReference type="InterPro" id="IPR036156">
    <property type="entry name" value="Beta-gal/glucu_dom_sf"/>
</dbReference>
<evidence type="ECO:0000259" key="7">
    <source>
        <dbReference type="Pfam" id="PF16355"/>
    </source>
</evidence>
<evidence type="ECO:0000259" key="4">
    <source>
        <dbReference type="Pfam" id="PF00703"/>
    </source>
</evidence>
<dbReference type="Pfam" id="PF16355">
    <property type="entry name" value="DUF4982"/>
    <property type="match status" value="1"/>
</dbReference>
<evidence type="ECO:0000259" key="8">
    <source>
        <dbReference type="Pfam" id="PF18565"/>
    </source>
</evidence>
<dbReference type="PANTHER" id="PTHR42732:SF1">
    <property type="entry name" value="BETA-MANNOSIDASE"/>
    <property type="match status" value="1"/>
</dbReference>
<feature type="domain" description="Glycoside hydrolase family 2 catalytic" evidence="5">
    <location>
        <begin position="230"/>
        <end position="400"/>
    </location>
</feature>
<dbReference type="Gene3D" id="2.60.120.260">
    <property type="entry name" value="Galactose-binding domain-like"/>
    <property type="match status" value="1"/>
</dbReference>
<dbReference type="InterPro" id="IPR006102">
    <property type="entry name" value="Ig-like_GH2"/>
</dbReference>
<sequence length="780" mass="87499">MYFDFNRGWEFQKENGEKRIVDLPHDAMLTENRYATCRSGVQGAFFPGGKYRYSKKFNIRKEDLAKKIELFFEGVYRNAEVFVNGKKVGSHKYGYSEFSFDISAAVKEGENIIEVTVDNSLVPNCRWYSGSGIYRPVWLIIAAKESPQTLRVATRSISPAVIEVTADEGAAVEIYEGKKLIAKGGAGKFTIPNAKLWSAETPYLYTAVARRGGEELKTVFGIRTIAWNAKEGFLINGKRTLLRGGCIHHDNGVLGACSFPDAEYRRVRILKEQGFNALRISHNSASRSLLEACDRIGMYVLDECFDGWYIPKDYHDYSRDFWQGYKDDLLAMVQKDYNHPCVVMYSVGNEVTETAEEKGVKLCGEMRNLLRSLDNTRPVTCGINVLLDVYVRFGMGVYKDKGQYERKPLPEGRGYKEKKSGSAFFNYWACKLGGLMFFMSKGKTAEKVVKEIAPALDIVGLNYASSRYDTDVKKYPGRMMVGSETMAGDLPYNWARVKKYPQLIGDFVWSAWDYLGEACIGDWTYYSYKGLPLLAGQGMVDITGNPLAQMAFLQVVWGMRKQPYLAVRPVNHSGERPKTGAWQFTNAIASWNWDGYEGKKTIAEVYSDAYAVRLFLNGKKIGEKRVKNCKALFPVRYRAGTLTVVALDEKGKELSRTSLITGGRETFLRIKVDKTVLRANGQDLCFAEIEFVDKSGNIKPYIEQPIEIKALGSAAVLQGFGSALCKTDEVFSSLSHNAYRGRALAVFRAGYTTGKVQVTVTSAGVVSQTFEIEVKNETSL</sequence>
<feature type="domain" description="Glycosyl hydrolases family 2 sugar binding" evidence="6">
    <location>
        <begin position="51"/>
        <end position="140"/>
    </location>
</feature>
<dbReference type="Proteomes" id="UP000886750">
    <property type="component" value="Unassembled WGS sequence"/>
</dbReference>
<dbReference type="InterPro" id="IPR013783">
    <property type="entry name" value="Ig-like_fold"/>
</dbReference>
<dbReference type="InterPro" id="IPR051913">
    <property type="entry name" value="GH2_Domain-Containing"/>
</dbReference>
<evidence type="ECO:0000313" key="10">
    <source>
        <dbReference type="Proteomes" id="UP000886750"/>
    </source>
</evidence>
<dbReference type="GO" id="GO:0004553">
    <property type="term" value="F:hydrolase activity, hydrolyzing O-glycosyl compounds"/>
    <property type="evidence" value="ECO:0007669"/>
    <property type="project" value="InterPro"/>
</dbReference>
<dbReference type="Pfam" id="PF02837">
    <property type="entry name" value="Glyco_hydro_2_N"/>
    <property type="match status" value="1"/>
</dbReference>
<dbReference type="InterPro" id="IPR040605">
    <property type="entry name" value="Glyco_hydro2_dom5"/>
</dbReference>
<evidence type="ECO:0000259" key="5">
    <source>
        <dbReference type="Pfam" id="PF02836"/>
    </source>
</evidence>
<feature type="domain" description="Glycoside hydrolase family 2 immunoglobulin-like beta-sandwich" evidence="4">
    <location>
        <begin position="162"/>
        <end position="223"/>
    </location>
</feature>
<comment type="similarity">
    <text evidence="1">Belongs to the glycosyl hydrolase 2 family.</text>
</comment>
<name>A0A9D2CT13_9FIRM</name>
<reference evidence="9" key="1">
    <citation type="journal article" date="2021" name="PeerJ">
        <title>Extensive microbial diversity within the chicken gut microbiome revealed by metagenomics and culture.</title>
        <authorList>
            <person name="Gilroy R."/>
            <person name="Ravi A."/>
            <person name="Getino M."/>
            <person name="Pursley I."/>
            <person name="Horton D.L."/>
            <person name="Alikhan N.F."/>
            <person name="Baker D."/>
            <person name="Gharbi K."/>
            <person name="Hall N."/>
            <person name="Watson M."/>
            <person name="Adriaenssens E.M."/>
            <person name="Foster-Nyarko E."/>
            <person name="Jarju S."/>
            <person name="Secka A."/>
            <person name="Antonio M."/>
            <person name="Oren A."/>
            <person name="Chaudhuri R.R."/>
            <person name="La Ragione R."/>
            <person name="Hildebrand F."/>
            <person name="Pallen M.J."/>
        </authorList>
    </citation>
    <scope>NUCLEOTIDE SEQUENCE</scope>
    <source>
        <strain evidence="9">1345</strain>
    </source>
</reference>
<evidence type="ECO:0000256" key="3">
    <source>
        <dbReference type="ARBA" id="ARBA00023295"/>
    </source>
</evidence>
<dbReference type="InterPro" id="IPR008979">
    <property type="entry name" value="Galactose-bd-like_sf"/>
</dbReference>
<accession>A0A9D2CT13</accession>
<evidence type="ECO:0000256" key="1">
    <source>
        <dbReference type="ARBA" id="ARBA00007401"/>
    </source>
</evidence>
<dbReference type="Pfam" id="PF02836">
    <property type="entry name" value="Glyco_hydro_2_C"/>
    <property type="match status" value="1"/>
</dbReference>
<proteinExistence type="inferred from homology"/>
<dbReference type="EMBL" id="DXCQ01000056">
    <property type="protein sequence ID" value="HIY97261.1"/>
    <property type="molecule type" value="Genomic_DNA"/>
</dbReference>
<dbReference type="PRINTS" id="PR00132">
    <property type="entry name" value="GLHYDRLASE2"/>
</dbReference>
<comment type="caution">
    <text evidence="9">The sequence shown here is derived from an EMBL/GenBank/DDBJ whole genome shotgun (WGS) entry which is preliminary data.</text>
</comment>
<dbReference type="Gene3D" id="2.60.40.10">
    <property type="entry name" value="Immunoglobulins"/>
    <property type="match status" value="3"/>
</dbReference>
<feature type="domain" description="DUF4982" evidence="7">
    <location>
        <begin position="598"/>
        <end position="654"/>
    </location>
</feature>
<dbReference type="Gene3D" id="3.20.20.80">
    <property type="entry name" value="Glycosidases"/>
    <property type="match status" value="2"/>
</dbReference>
<organism evidence="9 10">
    <name type="scientific">Candidatus Borkfalkia excrementigallinarum</name>
    <dbReference type="NCBI Taxonomy" id="2838506"/>
    <lineage>
        <taxon>Bacteria</taxon>
        <taxon>Bacillati</taxon>
        <taxon>Bacillota</taxon>
        <taxon>Clostridia</taxon>
        <taxon>Christensenellales</taxon>
        <taxon>Christensenellaceae</taxon>
        <taxon>Candidatus Borkfalkia</taxon>
    </lineage>
</organism>
<reference evidence="9" key="2">
    <citation type="submission" date="2021-04" db="EMBL/GenBank/DDBJ databases">
        <authorList>
            <person name="Gilroy R."/>
        </authorList>
    </citation>
    <scope>NUCLEOTIDE SEQUENCE</scope>
    <source>
        <strain evidence="9">1345</strain>
    </source>
</reference>
<evidence type="ECO:0000259" key="6">
    <source>
        <dbReference type="Pfam" id="PF02837"/>
    </source>
</evidence>
<feature type="domain" description="Glycoside hydrolase family 2" evidence="8">
    <location>
        <begin position="668"/>
        <end position="770"/>
    </location>
</feature>
<dbReference type="SUPFAM" id="SSF49785">
    <property type="entry name" value="Galactose-binding domain-like"/>
    <property type="match status" value="1"/>
</dbReference>
<dbReference type="InterPro" id="IPR006104">
    <property type="entry name" value="Glyco_hydro_2_N"/>
</dbReference>
<dbReference type="InterPro" id="IPR006101">
    <property type="entry name" value="Glyco_hydro_2"/>
</dbReference>
<evidence type="ECO:0000313" key="9">
    <source>
        <dbReference type="EMBL" id="HIY97261.1"/>
    </source>
</evidence>
<gene>
    <name evidence="9" type="ORF">H9729_06185</name>
</gene>
<keyword evidence="2" id="KW-0378">Hydrolase</keyword>
<dbReference type="GO" id="GO:0005975">
    <property type="term" value="P:carbohydrate metabolic process"/>
    <property type="evidence" value="ECO:0007669"/>
    <property type="project" value="InterPro"/>
</dbReference>
<dbReference type="Pfam" id="PF00703">
    <property type="entry name" value="Glyco_hydro_2"/>
    <property type="match status" value="1"/>
</dbReference>
<dbReference type="InterPro" id="IPR006103">
    <property type="entry name" value="Glyco_hydro_2_cat"/>
</dbReference>
<dbReference type="PANTHER" id="PTHR42732">
    <property type="entry name" value="BETA-GALACTOSIDASE"/>
    <property type="match status" value="1"/>
</dbReference>
<dbReference type="Pfam" id="PF18565">
    <property type="entry name" value="Glyco_hydro2_C5"/>
    <property type="match status" value="1"/>
</dbReference>
<dbReference type="AlphaFoldDB" id="A0A9D2CT13"/>
<dbReference type="SUPFAM" id="SSF49303">
    <property type="entry name" value="beta-Galactosidase/glucuronidase domain"/>
    <property type="match status" value="1"/>
</dbReference>
<dbReference type="InterPro" id="IPR032311">
    <property type="entry name" value="DUF4982"/>
</dbReference>
<evidence type="ECO:0000256" key="2">
    <source>
        <dbReference type="ARBA" id="ARBA00022801"/>
    </source>
</evidence>